<keyword evidence="10" id="KW-1185">Reference proteome</keyword>
<dbReference type="InterPro" id="IPR058624">
    <property type="entry name" value="MdtA-like_HH"/>
</dbReference>
<evidence type="ECO:0000256" key="3">
    <source>
        <dbReference type="SAM" id="Coils"/>
    </source>
</evidence>
<dbReference type="GO" id="GO:0046677">
    <property type="term" value="P:response to antibiotic"/>
    <property type="evidence" value="ECO:0007669"/>
    <property type="project" value="TreeGrafter"/>
</dbReference>
<sequence length="461" mass="48761">MRYPVWFMVSLASCSLLIGCNKSDTAAQQQSGGGAAGAQAQMPPTIVNVKPVTFQTIPLTKELSGKVVAYQEATVKPQVSGIIERQLFREGTFVKQNQPLYQINNDSYSSALAASRASLDQSLANVNTAKANYNDALARLETRQAELALAQTNLNRLKQLRGTEAISSQEYDQGATAVRTAQAAVKNAQAQVGVAQANIDAAQAAARGAQQSVNSNQLTVSRTVVKAPISGITSRSNVNVGALVTADTTQMVTVSQLNPIYVDISQSSAELLALRQQFAAGKLSTPRTTQVQLELADGSTYPMVGQLRFEEAKVDSTTGTVNLRAVFSNDNFVLLPGMMVNAQLIQGIINNAVLLPQSAINRTAKGESTVYVVDANNKIQVRPVTVQGTHQGQWIVTSGLKQGEQVVMVGGAKVKPDQQVKAMPYVASTSASTAVPTNASTTTTTKTTVTNSSTTAKTAQP</sequence>
<protein>
    <submittedName>
        <fullName evidence="9">Acriflavine resistance protein A</fullName>
    </submittedName>
</protein>
<dbReference type="PANTHER" id="PTHR30158:SF3">
    <property type="entry name" value="MULTIDRUG EFFLUX PUMP SUBUNIT ACRA-RELATED"/>
    <property type="match status" value="1"/>
</dbReference>
<dbReference type="AlphaFoldDB" id="A0A378QAI8"/>
<feature type="domain" description="Multidrug resistance protein MdtA-like barrel-sandwich hybrid" evidence="6">
    <location>
        <begin position="72"/>
        <end position="254"/>
    </location>
</feature>
<dbReference type="Proteomes" id="UP000255230">
    <property type="component" value="Unassembled WGS sequence"/>
</dbReference>
<feature type="domain" description="Multidrug resistance protein MdtA-like C-terminal permuted SH3" evidence="8">
    <location>
        <begin position="351"/>
        <end position="410"/>
    </location>
</feature>
<evidence type="ECO:0000256" key="4">
    <source>
        <dbReference type="SAM" id="MobiDB-lite"/>
    </source>
</evidence>
<evidence type="ECO:0000313" key="9">
    <source>
        <dbReference type="EMBL" id="STY97860.1"/>
    </source>
</evidence>
<dbReference type="RefSeq" id="WP_197931427.1">
    <property type="nucleotide sequence ID" value="NZ_CBCRZU010000002.1"/>
</dbReference>
<evidence type="ECO:0000256" key="2">
    <source>
        <dbReference type="ARBA" id="ARBA00009477"/>
    </source>
</evidence>
<gene>
    <name evidence="9" type="primary">acrA</name>
    <name evidence="9" type="ORF">NCTC10465_01651</name>
</gene>
<keyword evidence="3" id="KW-0175">Coiled coil</keyword>
<dbReference type="Gene3D" id="2.40.30.170">
    <property type="match status" value="1"/>
</dbReference>
<dbReference type="InterPro" id="IPR058625">
    <property type="entry name" value="MdtA-like_BSH"/>
</dbReference>
<evidence type="ECO:0000313" key="10">
    <source>
        <dbReference type="Proteomes" id="UP000255230"/>
    </source>
</evidence>
<comment type="similarity">
    <text evidence="2">Belongs to the membrane fusion protein (MFP) (TC 8.A.1) family.</text>
</comment>
<feature type="coiled-coil region" evidence="3">
    <location>
        <begin position="123"/>
        <end position="160"/>
    </location>
</feature>
<dbReference type="PANTHER" id="PTHR30158">
    <property type="entry name" value="ACRA/E-RELATED COMPONENT OF DRUG EFFLUX TRANSPORTER"/>
    <property type="match status" value="1"/>
</dbReference>
<name>A0A378QAI8_FAUOS</name>
<dbReference type="Pfam" id="PF25967">
    <property type="entry name" value="RND-MFP_C"/>
    <property type="match status" value="1"/>
</dbReference>
<dbReference type="GO" id="GO:0022857">
    <property type="term" value="F:transmembrane transporter activity"/>
    <property type="evidence" value="ECO:0007669"/>
    <property type="project" value="InterPro"/>
</dbReference>
<feature type="domain" description="Multidrug resistance protein MdtA-like alpha-helical hairpin" evidence="5">
    <location>
        <begin position="133"/>
        <end position="200"/>
    </location>
</feature>
<evidence type="ECO:0000259" key="6">
    <source>
        <dbReference type="Pfam" id="PF25917"/>
    </source>
</evidence>
<dbReference type="FunFam" id="2.40.420.20:FF:000001">
    <property type="entry name" value="Efflux RND transporter periplasmic adaptor subunit"/>
    <property type="match status" value="1"/>
</dbReference>
<dbReference type="Pfam" id="PF25917">
    <property type="entry name" value="BSH_RND"/>
    <property type="match status" value="1"/>
</dbReference>
<dbReference type="Pfam" id="PF25876">
    <property type="entry name" value="HH_MFP_RND"/>
    <property type="match status" value="1"/>
</dbReference>
<dbReference type="SUPFAM" id="SSF111369">
    <property type="entry name" value="HlyD-like secretion proteins"/>
    <property type="match status" value="3"/>
</dbReference>
<organism evidence="9 10">
    <name type="scientific">Faucicola osloensis</name>
    <name type="common">Moraxella osloensis</name>
    <dbReference type="NCBI Taxonomy" id="34062"/>
    <lineage>
        <taxon>Bacteria</taxon>
        <taxon>Pseudomonadati</taxon>
        <taxon>Pseudomonadota</taxon>
        <taxon>Gammaproteobacteria</taxon>
        <taxon>Moraxellales</taxon>
        <taxon>Moraxellaceae</taxon>
        <taxon>Faucicola</taxon>
    </lineage>
</organism>
<dbReference type="GeneID" id="35777788"/>
<reference evidence="9 10" key="1">
    <citation type="submission" date="2018-06" db="EMBL/GenBank/DDBJ databases">
        <authorList>
            <consortium name="Pathogen Informatics"/>
            <person name="Doyle S."/>
        </authorList>
    </citation>
    <scope>NUCLEOTIDE SEQUENCE [LARGE SCALE GENOMIC DNA]</scope>
    <source>
        <strain evidence="9 10">NCTC10465</strain>
    </source>
</reference>
<dbReference type="PROSITE" id="PS51257">
    <property type="entry name" value="PROKAR_LIPOPROTEIN"/>
    <property type="match status" value="1"/>
</dbReference>
<dbReference type="InterPro" id="IPR006143">
    <property type="entry name" value="RND_pump_MFP"/>
</dbReference>
<dbReference type="Gene3D" id="1.10.287.470">
    <property type="entry name" value="Helix hairpin bin"/>
    <property type="match status" value="3"/>
</dbReference>
<accession>A0A378QAI8</accession>
<dbReference type="Pfam" id="PF25944">
    <property type="entry name" value="Beta-barrel_RND"/>
    <property type="match status" value="1"/>
</dbReference>
<dbReference type="InterPro" id="IPR058627">
    <property type="entry name" value="MdtA-like_C"/>
</dbReference>
<comment type="subcellular location">
    <subcellularLocation>
        <location evidence="1">Cell inner membrane</location>
        <topology evidence="1">Lipid-anchor</topology>
    </subcellularLocation>
</comment>
<feature type="domain" description="Multidrug resistance protein MdtA-like beta-barrel" evidence="7">
    <location>
        <begin position="259"/>
        <end position="344"/>
    </location>
</feature>
<dbReference type="EMBL" id="UGPY01000001">
    <property type="protein sequence ID" value="STY97860.1"/>
    <property type="molecule type" value="Genomic_DNA"/>
</dbReference>
<dbReference type="GO" id="GO:0005886">
    <property type="term" value="C:plasma membrane"/>
    <property type="evidence" value="ECO:0007669"/>
    <property type="project" value="UniProtKB-SubCell"/>
</dbReference>
<evidence type="ECO:0000259" key="8">
    <source>
        <dbReference type="Pfam" id="PF25967"/>
    </source>
</evidence>
<dbReference type="InterPro" id="IPR058626">
    <property type="entry name" value="MdtA-like_b-barrel"/>
</dbReference>
<dbReference type="NCBIfam" id="TIGR01730">
    <property type="entry name" value="RND_mfp"/>
    <property type="match status" value="1"/>
</dbReference>
<feature type="region of interest" description="Disordered" evidence="4">
    <location>
        <begin position="431"/>
        <end position="461"/>
    </location>
</feature>
<evidence type="ECO:0000256" key="1">
    <source>
        <dbReference type="ARBA" id="ARBA00004519"/>
    </source>
</evidence>
<proteinExistence type="inferred from homology"/>
<dbReference type="Gene3D" id="2.40.420.20">
    <property type="match status" value="1"/>
</dbReference>
<evidence type="ECO:0000259" key="7">
    <source>
        <dbReference type="Pfam" id="PF25944"/>
    </source>
</evidence>
<evidence type="ECO:0000259" key="5">
    <source>
        <dbReference type="Pfam" id="PF25876"/>
    </source>
</evidence>
<dbReference type="Gene3D" id="2.40.50.100">
    <property type="match status" value="2"/>
</dbReference>